<evidence type="ECO:0000313" key="2">
    <source>
        <dbReference type="EMBL" id="OAQ22153.1"/>
    </source>
</evidence>
<evidence type="ECO:0000313" key="3">
    <source>
        <dbReference type="Proteomes" id="UP000078512"/>
    </source>
</evidence>
<protein>
    <submittedName>
        <fullName evidence="2">Uncharacterized protein</fullName>
    </submittedName>
</protein>
<sequence length="625" mass="67453">MSLPPSSSSQPNTTPSTLLDENDPVVSVLSDENTVRALIEAAVAHQQQEEAAAAAAAAAAAVAAAAAAAVSGVQTDTIKTVADAAAAMTQAVPADIIQQLIPSAISSPAALSAPISPAPVVTHAALSPVPSPSQQVSAPIPVASKPSTSTTATSTSTSASSSSSSSSSSTRTPFVSTKRFNPDDIFCLGCCRNLSVEHYTCPTTNRIFKSCNACRLKSRVNSKKVVKPPTIPNRPTISMEEFGEKLKELENTPDKASSLDVMIRLGGSVEMDPETLKNRGALIAAQVYESTGYWFSHSRTNDETQAKTRLKIYGCSQREDRRAPPAPKTQSRKRNRPSTKAYFPCKGNLTMTFYQNVDHVRVVYNHKKHEKYDNRKCPDHVRVYVKENLSLAPRTLYDNLKEQNPSLGITQAQVRYWSHYYKKSMDQDGTLDSSRGGSDDPASPLTHAFAGIKDDAIEQVMKDVASSQQQLAQQHQHQATAQDHLDSDSVQQLLLASNAVALQTQGLVGGSIAISVPMSDMPLSSSIVQRVLAEDGGKGLLELQASLNSVAASVAASVGSSAVDNSDEVVQQVSALLKENDQQLLEQQQKQLQEQQQQLQEQHQQQQQQLQEQHQQHQQQHASFQ</sequence>
<evidence type="ECO:0000256" key="1">
    <source>
        <dbReference type="SAM" id="MobiDB-lite"/>
    </source>
</evidence>
<feature type="region of interest" description="Disordered" evidence="1">
    <location>
        <begin position="595"/>
        <end position="625"/>
    </location>
</feature>
<dbReference type="OrthoDB" id="2307182at2759"/>
<dbReference type="PANTHER" id="PTHR14312:SF1">
    <property type="entry name" value="BASIC-LEUCINE ZIPPER TRANSCRIPTION FACTOR A"/>
    <property type="match status" value="1"/>
</dbReference>
<reference evidence="2 3" key="1">
    <citation type="submission" date="2016-05" db="EMBL/GenBank/DDBJ databases">
        <title>Genome sequencing reveals origins of a unique bacterial endosymbiosis in the earliest lineages of terrestrial Fungi.</title>
        <authorList>
            <consortium name="DOE Joint Genome Institute"/>
            <person name="Uehling J."/>
            <person name="Gryganskyi A."/>
            <person name="Hameed K."/>
            <person name="Tschaplinski T."/>
            <person name="Misztal P."/>
            <person name="Wu S."/>
            <person name="Desiro A."/>
            <person name="Vande Pol N."/>
            <person name="Du Z.-Y."/>
            <person name="Zienkiewicz A."/>
            <person name="Zienkiewicz K."/>
            <person name="Morin E."/>
            <person name="Tisserant E."/>
            <person name="Splivallo R."/>
            <person name="Hainaut M."/>
            <person name="Henrissat B."/>
            <person name="Ohm R."/>
            <person name="Kuo A."/>
            <person name="Yan J."/>
            <person name="Lipzen A."/>
            <person name="Nolan M."/>
            <person name="Labutti K."/>
            <person name="Barry K."/>
            <person name="Goldstein A."/>
            <person name="Labbe J."/>
            <person name="Schadt C."/>
            <person name="Tuskan G."/>
            <person name="Grigoriev I."/>
            <person name="Martin F."/>
            <person name="Vilgalys R."/>
            <person name="Bonito G."/>
        </authorList>
    </citation>
    <scope>NUCLEOTIDE SEQUENCE [LARGE SCALE GENOMIC DNA]</scope>
    <source>
        <strain evidence="2 3">AG-77</strain>
    </source>
</reference>
<proteinExistence type="predicted"/>
<feature type="compositionally biased region" description="Low complexity" evidence="1">
    <location>
        <begin position="1"/>
        <end position="19"/>
    </location>
</feature>
<gene>
    <name evidence="2" type="ORF">K457DRAFT_143572</name>
</gene>
<dbReference type="EMBL" id="KV442220">
    <property type="protein sequence ID" value="OAQ22153.1"/>
    <property type="molecule type" value="Genomic_DNA"/>
</dbReference>
<keyword evidence="3" id="KW-1185">Reference proteome</keyword>
<dbReference type="Proteomes" id="UP000078512">
    <property type="component" value="Unassembled WGS sequence"/>
</dbReference>
<dbReference type="PANTHER" id="PTHR14312">
    <property type="entry name" value="CREB/ATF BZIP TRANSCRIPTION FACTOR"/>
    <property type="match status" value="1"/>
</dbReference>
<accession>A0A197JAR6</accession>
<dbReference type="GO" id="GO:0005634">
    <property type="term" value="C:nucleus"/>
    <property type="evidence" value="ECO:0007669"/>
    <property type="project" value="TreeGrafter"/>
</dbReference>
<dbReference type="GO" id="GO:0010468">
    <property type="term" value="P:regulation of gene expression"/>
    <property type="evidence" value="ECO:0007669"/>
    <property type="project" value="TreeGrafter"/>
</dbReference>
<feature type="compositionally biased region" description="Low complexity" evidence="1">
    <location>
        <begin position="126"/>
        <end position="170"/>
    </location>
</feature>
<feature type="region of interest" description="Disordered" evidence="1">
    <location>
        <begin position="126"/>
        <end position="174"/>
    </location>
</feature>
<dbReference type="AlphaFoldDB" id="A0A197JAR6"/>
<feature type="region of interest" description="Disordered" evidence="1">
    <location>
        <begin position="313"/>
        <end position="341"/>
    </location>
</feature>
<name>A0A197JAR6_9FUNG</name>
<feature type="region of interest" description="Disordered" evidence="1">
    <location>
        <begin position="1"/>
        <end position="23"/>
    </location>
</feature>
<organism evidence="2 3">
    <name type="scientific">Linnemannia elongata AG-77</name>
    <dbReference type="NCBI Taxonomy" id="1314771"/>
    <lineage>
        <taxon>Eukaryota</taxon>
        <taxon>Fungi</taxon>
        <taxon>Fungi incertae sedis</taxon>
        <taxon>Mucoromycota</taxon>
        <taxon>Mortierellomycotina</taxon>
        <taxon>Mortierellomycetes</taxon>
        <taxon>Mortierellales</taxon>
        <taxon>Mortierellaceae</taxon>
        <taxon>Linnemannia</taxon>
    </lineage>
</organism>
<dbReference type="GO" id="GO:0043565">
    <property type="term" value="F:sequence-specific DNA binding"/>
    <property type="evidence" value="ECO:0007669"/>
    <property type="project" value="TreeGrafter"/>
</dbReference>